<reference evidence="1 2" key="1">
    <citation type="submission" date="2022-08" db="EMBL/GenBank/DDBJ databases">
        <title>Algoriphagus sp. CAU 1643 isolated from mud.</title>
        <authorList>
            <person name="Kim W."/>
        </authorList>
    </citation>
    <scope>NUCLEOTIDE SEQUENCE [LARGE SCALE GENOMIC DNA]</scope>
    <source>
        <strain evidence="1 2">CAU 1643</strain>
    </source>
</reference>
<evidence type="ECO:0000313" key="2">
    <source>
        <dbReference type="Proteomes" id="UP001206788"/>
    </source>
</evidence>
<name>A0ABT2G0W2_9BACT</name>
<accession>A0ABT2G0W2</accession>
<proteinExistence type="predicted"/>
<dbReference type="RefSeq" id="WP_259412591.1">
    <property type="nucleotide sequence ID" value="NZ_JANWGH010000001.1"/>
</dbReference>
<gene>
    <name evidence="1" type="ORF">NY014_00620</name>
</gene>
<dbReference type="EMBL" id="JANWGH010000001">
    <property type="protein sequence ID" value="MCS5488908.1"/>
    <property type="molecule type" value="Genomic_DNA"/>
</dbReference>
<organism evidence="1 2">
    <name type="scientific">Algoriphagus limi</name>
    <dbReference type="NCBI Taxonomy" id="2975273"/>
    <lineage>
        <taxon>Bacteria</taxon>
        <taxon>Pseudomonadati</taxon>
        <taxon>Bacteroidota</taxon>
        <taxon>Cytophagia</taxon>
        <taxon>Cytophagales</taxon>
        <taxon>Cyclobacteriaceae</taxon>
        <taxon>Algoriphagus</taxon>
    </lineage>
</organism>
<evidence type="ECO:0000313" key="1">
    <source>
        <dbReference type="EMBL" id="MCS5488908.1"/>
    </source>
</evidence>
<protein>
    <submittedName>
        <fullName evidence="1">Uncharacterized protein</fullName>
    </submittedName>
</protein>
<keyword evidence="2" id="KW-1185">Reference proteome</keyword>
<sequence>MKPYTISQNLILHFRDGKTRTFSALEIMTVSTTLSVNEWINEEQKILLFSFLNSKVNNQLDLTEVSPFAILQFDDEGLFTGASLSLGNSSGSFGVLIKARQVLILPFEKDFPLESVVRIEIDQTEKSTGQIFVEKLRRMPFTKPSGSFGFIRTVNRPLDNQGGENE</sequence>
<comment type="caution">
    <text evidence="1">The sequence shown here is derived from an EMBL/GenBank/DDBJ whole genome shotgun (WGS) entry which is preliminary data.</text>
</comment>
<dbReference type="Proteomes" id="UP001206788">
    <property type="component" value="Unassembled WGS sequence"/>
</dbReference>